<evidence type="ECO:0000313" key="2">
    <source>
        <dbReference type="EMBL" id="QUX20359.1"/>
    </source>
</evidence>
<evidence type="ECO:0000313" key="3">
    <source>
        <dbReference type="Proteomes" id="UP000676079"/>
    </source>
</evidence>
<reference evidence="2 3" key="1">
    <citation type="submission" date="2021-05" db="EMBL/GenBank/DDBJ databases">
        <title>Direct Submission.</title>
        <authorList>
            <person name="Li K."/>
            <person name="Gao J."/>
        </authorList>
    </citation>
    <scope>NUCLEOTIDE SEQUENCE [LARGE SCALE GENOMIC DNA]</scope>
    <source>
        <strain evidence="2 3">Mg02</strain>
    </source>
</reference>
<accession>A0ABX8BDN0</accession>
<dbReference type="EMBL" id="CP074133">
    <property type="protein sequence ID" value="QUX20359.1"/>
    <property type="molecule type" value="Genomic_DNA"/>
</dbReference>
<proteinExistence type="predicted"/>
<dbReference type="RefSeq" id="WP_220561554.1">
    <property type="nucleotide sequence ID" value="NZ_CP074133.1"/>
</dbReference>
<dbReference type="Proteomes" id="UP000676079">
    <property type="component" value="Chromosome"/>
</dbReference>
<protein>
    <submittedName>
        <fullName evidence="2">Uncharacterized protein</fullName>
    </submittedName>
</protein>
<evidence type="ECO:0000256" key="1">
    <source>
        <dbReference type="SAM" id="Phobius"/>
    </source>
</evidence>
<keyword evidence="1" id="KW-0472">Membrane</keyword>
<gene>
    <name evidence="2" type="ORF">KGD84_17680</name>
</gene>
<organism evidence="2 3">
    <name type="scientific">Nocardiopsis changdeensis</name>
    <dbReference type="NCBI Taxonomy" id="2831969"/>
    <lineage>
        <taxon>Bacteria</taxon>
        <taxon>Bacillati</taxon>
        <taxon>Actinomycetota</taxon>
        <taxon>Actinomycetes</taxon>
        <taxon>Streptosporangiales</taxon>
        <taxon>Nocardiopsidaceae</taxon>
        <taxon>Nocardiopsis</taxon>
    </lineage>
</organism>
<keyword evidence="1" id="KW-0812">Transmembrane</keyword>
<feature type="transmembrane region" description="Helical" evidence="1">
    <location>
        <begin position="6"/>
        <end position="29"/>
    </location>
</feature>
<keyword evidence="1" id="KW-1133">Transmembrane helix</keyword>
<keyword evidence="3" id="KW-1185">Reference proteome</keyword>
<sequence length="48" mass="5126">MNLLLSAAGVVAAFALGVLLIALGAWLWMDTDRIADELLAEADREVAR</sequence>
<name>A0ABX8BDN0_9ACTN</name>